<evidence type="ECO:0000256" key="3">
    <source>
        <dbReference type="ARBA" id="ARBA00022729"/>
    </source>
</evidence>
<comment type="similarity">
    <text evidence="1 11">Belongs to the PDGF/VEGF growth factor family.</text>
</comment>
<keyword evidence="15" id="KW-1185">Reference proteome</keyword>
<dbReference type="GO" id="GO:0008083">
    <property type="term" value="F:growth factor activity"/>
    <property type="evidence" value="ECO:0007669"/>
    <property type="project" value="UniProtKB-KW"/>
</dbReference>
<dbReference type="InterPro" id="IPR029034">
    <property type="entry name" value="Cystine-knot_cytokine"/>
</dbReference>
<dbReference type="GO" id="GO:0051781">
    <property type="term" value="P:positive regulation of cell division"/>
    <property type="evidence" value="ECO:0007669"/>
    <property type="project" value="UniProtKB-KW"/>
</dbReference>
<evidence type="ECO:0000313" key="16">
    <source>
        <dbReference type="RefSeq" id="XP_032822845.1"/>
    </source>
</evidence>
<feature type="compositionally biased region" description="Polar residues" evidence="12">
    <location>
        <begin position="382"/>
        <end position="422"/>
    </location>
</feature>
<evidence type="ECO:0000256" key="1">
    <source>
        <dbReference type="ARBA" id="ARBA00006686"/>
    </source>
</evidence>
<dbReference type="GO" id="GO:0051897">
    <property type="term" value="P:positive regulation of phosphatidylinositol 3-kinase/protein kinase B signal transduction"/>
    <property type="evidence" value="ECO:0007669"/>
    <property type="project" value="TreeGrafter"/>
</dbReference>
<dbReference type="GO" id="GO:0016020">
    <property type="term" value="C:membrane"/>
    <property type="evidence" value="ECO:0007669"/>
    <property type="project" value="InterPro"/>
</dbReference>
<keyword evidence="6" id="KW-0325">Glycoprotein</keyword>
<dbReference type="InterPro" id="IPR000072">
    <property type="entry name" value="PDGF/VEGF_dom"/>
</dbReference>
<feature type="region of interest" description="Disordered" evidence="12">
    <location>
        <begin position="382"/>
        <end position="439"/>
    </location>
</feature>
<evidence type="ECO:0000313" key="15">
    <source>
        <dbReference type="Proteomes" id="UP001318040"/>
    </source>
</evidence>
<keyword evidence="7" id="KW-0497">Mitogen</keyword>
<evidence type="ECO:0000256" key="5">
    <source>
        <dbReference type="ARBA" id="ARBA00023157"/>
    </source>
</evidence>
<evidence type="ECO:0000256" key="7">
    <source>
        <dbReference type="ARBA" id="ARBA00023246"/>
    </source>
</evidence>
<evidence type="ECO:0000256" key="2">
    <source>
        <dbReference type="ARBA" id="ARBA00022473"/>
    </source>
</evidence>
<dbReference type="SUPFAM" id="SSF57501">
    <property type="entry name" value="Cystine-knot cytokines"/>
    <property type="match status" value="1"/>
</dbReference>
<dbReference type="PANTHER" id="PTHR11633">
    <property type="entry name" value="PLATELET-DERIVED GROWTH FACTOR"/>
    <property type="match status" value="1"/>
</dbReference>
<evidence type="ECO:0000256" key="11">
    <source>
        <dbReference type="RuleBase" id="RU003818"/>
    </source>
</evidence>
<organism evidence="15 16">
    <name type="scientific">Petromyzon marinus</name>
    <name type="common">Sea lamprey</name>
    <dbReference type="NCBI Taxonomy" id="7757"/>
    <lineage>
        <taxon>Eukaryota</taxon>
        <taxon>Metazoa</taxon>
        <taxon>Chordata</taxon>
        <taxon>Craniata</taxon>
        <taxon>Vertebrata</taxon>
        <taxon>Cyclostomata</taxon>
        <taxon>Hyperoartia</taxon>
        <taxon>Petromyzontiformes</taxon>
        <taxon>Petromyzontidae</taxon>
        <taxon>Petromyzon</taxon>
    </lineage>
</organism>
<accession>A0AAJ7X6B1</accession>
<protein>
    <recommendedName>
        <fullName evidence="8">Platelet-derived growth factor subunit A</fullName>
    </recommendedName>
    <alternativeName>
        <fullName evidence="10">Platelet-derived growth factor A chain</fullName>
    </alternativeName>
    <alternativeName>
        <fullName evidence="9">Platelet-derived growth factor alpha polypeptide</fullName>
    </alternativeName>
</protein>
<sequence length="452" mass="50965">MDLRTQLLIALCHVCFIGAKEPEMPQAVMDVLSRAEIHSISDLPFLLPFDSVEYYSSESILRPRSVSHTRSRDSPEEAQIAACKPRNASVEIPRALLDTSSANFMLWPGCVELPRCSGCCNTAARRCTPSRIHTRQLKVAKIEYTRKRLRMKEVLVKMEEHLECRCECVPETACGDLEVYDRDACKCVPARRKKRRRQLCQDHMGPKGECVAPRQVPSQPWHAALRSDRNAALHSDRNAALRSDRTAEHHADSTAAHCCGQNRRRQNHRTPHGQNRSTVLRTEPQKAEPQNIAWTEPQKAEPQNATWTETQNTKRTKPQKAEAQNATWTEAQNATWTEAQNATWTEAQNATWTEAQNATWTEAQNATWTEAQNATWTEAQNATWTEPQNATRTEAQNATWTEPQNATWTEPQRTEPQNATRTEPQHTAADGANALEDSPSGMAHALLAKRAV</sequence>
<feature type="compositionally biased region" description="Basic residues" evidence="12">
    <location>
        <begin position="262"/>
        <end position="271"/>
    </location>
</feature>
<evidence type="ECO:0000256" key="10">
    <source>
        <dbReference type="ARBA" id="ARBA00042479"/>
    </source>
</evidence>
<evidence type="ECO:0000256" key="13">
    <source>
        <dbReference type="SAM" id="SignalP"/>
    </source>
</evidence>
<keyword evidence="2" id="KW-0217">Developmental protein</keyword>
<reference evidence="16" key="1">
    <citation type="submission" date="2025-08" db="UniProtKB">
        <authorList>
            <consortium name="RefSeq"/>
        </authorList>
    </citation>
    <scope>IDENTIFICATION</scope>
    <source>
        <tissue evidence="16">Sperm</tissue>
    </source>
</reference>
<dbReference type="PANTHER" id="PTHR11633:SF3">
    <property type="entry name" value="PLATELET-DERIVED GROWTH FACTOR SUBUNIT A"/>
    <property type="match status" value="1"/>
</dbReference>
<evidence type="ECO:0000259" key="14">
    <source>
        <dbReference type="PROSITE" id="PS50278"/>
    </source>
</evidence>
<feature type="compositionally biased region" description="Basic and acidic residues" evidence="12">
    <location>
        <begin position="227"/>
        <end position="252"/>
    </location>
</feature>
<dbReference type="GO" id="GO:0005615">
    <property type="term" value="C:extracellular space"/>
    <property type="evidence" value="ECO:0007669"/>
    <property type="project" value="TreeGrafter"/>
</dbReference>
<feature type="region of interest" description="Disordered" evidence="12">
    <location>
        <begin position="227"/>
        <end position="326"/>
    </location>
</feature>
<dbReference type="SMART" id="SM00141">
    <property type="entry name" value="PDGF"/>
    <property type="match status" value="1"/>
</dbReference>
<feature type="chain" id="PRO_5042618548" description="Platelet-derived growth factor subunit A" evidence="13">
    <location>
        <begin position="20"/>
        <end position="452"/>
    </location>
</feature>
<feature type="domain" description="Platelet-derived growth factor (PDGF) family profile" evidence="14">
    <location>
        <begin position="70"/>
        <end position="171"/>
    </location>
</feature>
<dbReference type="GO" id="GO:0005161">
    <property type="term" value="F:platelet-derived growth factor receptor binding"/>
    <property type="evidence" value="ECO:0007669"/>
    <property type="project" value="TreeGrafter"/>
</dbReference>
<keyword evidence="5" id="KW-1015">Disulfide bond</keyword>
<dbReference type="KEGG" id="pmrn:116949539"/>
<feature type="signal peptide" evidence="13">
    <location>
        <begin position="1"/>
        <end position="19"/>
    </location>
</feature>
<proteinExistence type="inferred from homology"/>
<dbReference type="GO" id="GO:0030335">
    <property type="term" value="P:positive regulation of cell migration"/>
    <property type="evidence" value="ECO:0007669"/>
    <property type="project" value="TreeGrafter"/>
</dbReference>
<evidence type="ECO:0000256" key="6">
    <source>
        <dbReference type="ARBA" id="ARBA00023180"/>
    </source>
</evidence>
<dbReference type="Gene3D" id="2.10.90.10">
    <property type="entry name" value="Cystine-knot cytokines"/>
    <property type="match status" value="1"/>
</dbReference>
<name>A0AAJ7X6B1_PETMA</name>
<dbReference type="CDD" id="cd00135">
    <property type="entry name" value="PDGF"/>
    <property type="match status" value="1"/>
</dbReference>
<feature type="compositionally biased region" description="Polar residues" evidence="12">
    <location>
        <begin position="301"/>
        <end position="313"/>
    </location>
</feature>
<dbReference type="Pfam" id="PF00341">
    <property type="entry name" value="PDGF"/>
    <property type="match status" value="1"/>
</dbReference>
<dbReference type="Pfam" id="PF04692">
    <property type="entry name" value="PDGF_N"/>
    <property type="match status" value="1"/>
</dbReference>
<dbReference type="GO" id="GO:0070374">
    <property type="term" value="P:positive regulation of ERK1 and ERK2 cascade"/>
    <property type="evidence" value="ECO:0007669"/>
    <property type="project" value="TreeGrafter"/>
</dbReference>
<dbReference type="AlphaFoldDB" id="A0AAJ7X6B1"/>
<dbReference type="PROSITE" id="PS50278">
    <property type="entry name" value="PDGF_2"/>
    <property type="match status" value="1"/>
</dbReference>
<gene>
    <name evidence="16" type="primary">LOC116949539</name>
</gene>
<dbReference type="InterPro" id="IPR006782">
    <property type="entry name" value="PDGF_N"/>
</dbReference>
<evidence type="ECO:0000256" key="8">
    <source>
        <dbReference type="ARBA" id="ARBA00040278"/>
    </source>
</evidence>
<keyword evidence="3 13" id="KW-0732">Signal</keyword>
<evidence type="ECO:0000256" key="12">
    <source>
        <dbReference type="SAM" id="MobiDB-lite"/>
    </source>
</evidence>
<dbReference type="GO" id="GO:0008284">
    <property type="term" value="P:positive regulation of cell population proliferation"/>
    <property type="evidence" value="ECO:0007669"/>
    <property type="project" value="TreeGrafter"/>
</dbReference>
<dbReference type="RefSeq" id="XP_032822845.1">
    <property type="nucleotide sequence ID" value="XM_032966954.1"/>
</dbReference>
<dbReference type="Proteomes" id="UP001318040">
    <property type="component" value="Chromosome 37"/>
</dbReference>
<evidence type="ECO:0000256" key="9">
    <source>
        <dbReference type="ARBA" id="ARBA00041285"/>
    </source>
</evidence>
<evidence type="ECO:0000256" key="4">
    <source>
        <dbReference type="ARBA" id="ARBA00023030"/>
    </source>
</evidence>
<dbReference type="GO" id="GO:0048008">
    <property type="term" value="P:platelet-derived growth factor receptor signaling pathway"/>
    <property type="evidence" value="ECO:0007669"/>
    <property type="project" value="TreeGrafter"/>
</dbReference>
<keyword evidence="4 11" id="KW-0339">Growth factor</keyword>